<evidence type="ECO:0000256" key="1">
    <source>
        <dbReference type="SAM" id="SignalP"/>
    </source>
</evidence>
<dbReference type="GeneID" id="92073054"/>
<keyword evidence="3" id="KW-1185">Reference proteome</keyword>
<comment type="caution">
    <text evidence="2">The sequence shown here is derived from an EMBL/GenBank/DDBJ whole genome shotgun (WGS) entry which is preliminary data.</text>
</comment>
<feature type="signal peptide" evidence="1">
    <location>
        <begin position="1"/>
        <end position="22"/>
    </location>
</feature>
<dbReference type="EMBL" id="JAQQWE010000002">
    <property type="protein sequence ID" value="KAK7962945.1"/>
    <property type="molecule type" value="Genomic_DNA"/>
</dbReference>
<sequence>MKVVISIASLLAAIAAAMPANADSGLSGREMVQYCSAINMGGACTTLNESVMGNCVRVPRSGGCGLSGLKSYPPGTYDDVDDKWKNSRAIDCHAN</sequence>
<dbReference type="Proteomes" id="UP001391051">
    <property type="component" value="Unassembled WGS sequence"/>
</dbReference>
<evidence type="ECO:0000313" key="2">
    <source>
        <dbReference type="EMBL" id="KAK7962945.1"/>
    </source>
</evidence>
<proteinExistence type="predicted"/>
<dbReference type="RefSeq" id="XP_066705056.1">
    <property type="nucleotide sequence ID" value="XM_066839992.1"/>
</dbReference>
<name>A0ABR1QSM4_9PEZI</name>
<reference evidence="2 3" key="1">
    <citation type="submission" date="2023-01" db="EMBL/GenBank/DDBJ databases">
        <title>Analysis of 21 Apiospora genomes using comparative genomics revels a genus with tremendous synthesis potential of carbohydrate active enzymes and secondary metabolites.</title>
        <authorList>
            <person name="Sorensen T."/>
        </authorList>
    </citation>
    <scope>NUCLEOTIDE SEQUENCE [LARGE SCALE GENOMIC DNA]</scope>
    <source>
        <strain evidence="2 3">CBS 24483</strain>
    </source>
</reference>
<gene>
    <name evidence="2" type="ORF">PG986_003770</name>
</gene>
<evidence type="ECO:0000313" key="3">
    <source>
        <dbReference type="Proteomes" id="UP001391051"/>
    </source>
</evidence>
<organism evidence="2 3">
    <name type="scientific">Apiospora aurea</name>
    <dbReference type="NCBI Taxonomy" id="335848"/>
    <lineage>
        <taxon>Eukaryota</taxon>
        <taxon>Fungi</taxon>
        <taxon>Dikarya</taxon>
        <taxon>Ascomycota</taxon>
        <taxon>Pezizomycotina</taxon>
        <taxon>Sordariomycetes</taxon>
        <taxon>Xylariomycetidae</taxon>
        <taxon>Amphisphaeriales</taxon>
        <taxon>Apiosporaceae</taxon>
        <taxon>Apiospora</taxon>
    </lineage>
</organism>
<accession>A0ABR1QSM4</accession>
<protein>
    <submittedName>
        <fullName evidence="2">Uncharacterized protein</fullName>
    </submittedName>
</protein>
<keyword evidence="1" id="KW-0732">Signal</keyword>
<feature type="chain" id="PRO_5046066275" evidence="1">
    <location>
        <begin position="23"/>
        <end position="95"/>
    </location>
</feature>